<feature type="compositionally biased region" description="Basic and acidic residues" evidence="1">
    <location>
        <begin position="42"/>
        <end position="52"/>
    </location>
</feature>
<accession>A0A2Z5JH71</accession>
<feature type="chain" id="PRO_5038852251" description="L,D-transpeptidase" evidence="2">
    <location>
        <begin position="22"/>
        <end position="181"/>
    </location>
</feature>
<feature type="signal peptide" evidence="2">
    <location>
        <begin position="1"/>
        <end position="21"/>
    </location>
</feature>
<dbReference type="AlphaFoldDB" id="A0A2Z5JH71"/>
<evidence type="ECO:0000256" key="2">
    <source>
        <dbReference type="SAM" id="SignalP"/>
    </source>
</evidence>
<protein>
    <recommendedName>
        <fullName evidence="5">L,D-transpeptidase</fullName>
    </recommendedName>
</protein>
<organism evidence="3 4">
    <name type="scientific">Streptomyces atratus</name>
    <dbReference type="NCBI Taxonomy" id="1893"/>
    <lineage>
        <taxon>Bacteria</taxon>
        <taxon>Bacillati</taxon>
        <taxon>Actinomycetota</taxon>
        <taxon>Actinomycetes</taxon>
        <taxon>Kitasatosporales</taxon>
        <taxon>Streptomycetaceae</taxon>
        <taxon>Streptomyces</taxon>
    </lineage>
</organism>
<evidence type="ECO:0000256" key="1">
    <source>
        <dbReference type="SAM" id="MobiDB-lite"/>
    </source>
</evidence>
<gene>
    <name evidence="3" type="ORF">C5746_25035</name>
</gene>
<feature type="region of interest" description="Disordered" evidence="1">
    <location>
        <begin position="23"/>
        <end position="60"/>
    </location>
</feature>
<reference evidence="3 4" key="1">
    <citation type="journal article" date="2018" name="Front. Microbiol.">
        <title>Genome Sequencing of Streptomyces atratus SCSIOZH16 and Activation Production of Nocardamine via Metabolic Engineering.</title>
        <authorList>
            <person name="Li Y."/>
            <person name="Zhang C."/>
            <person name="Liu C."/>
            <person name="Ju J."/>
            <person name="Ma J."/>
        </authorList>
    </citation>
    <scope>NUCLEOTIDE SEQUENCE [LARGE SCALE GENOMIC DNA]</scope>
    <source>
        <strain evidence="3 4">SCSIO_ZH16</strain>
    </source>
</reference>
<name>A0A2Z5JH71_STRAR</name>
<dbReference type="Proteomes" id="UP000252698">
    <property type="component" value="Chromosome"/>
</dbReference>
<evidence type="ECO:0000313" key="4">
    <source>
        <dbReference type="Proteomes" id="UP000252698"/>
    </source>
</evidence>
<keyword evidence="2" id="KW-0732">Signal</keyword>
<evidence type="ECO:0000313" key="3">
    <source>
        <dbReference type="EMBL" id="AXE79639.1"/>
    </source>
</evidence>
<evidence type="ECO:0008006" key="5">
    <source>
        <dbReference type="Google" id="ProtNLM"/>
    </source>
</evidence>
<sequence>MAGLTAAALAAVGFLAYQASANAPDSVAAPEPKVSSSAPAAGHDKPKPKAEKPPAALPAASGSGKRVVYALEDRRVWLVDATGDVVRTFEVMPSTLSPQPGTYQVGTRSGPASRGSDGVTIEHVVRFAMADGVAVGFSAAVDGSMESPDPSLKTGGVRMSRADGDAMWQFATVPTKVVVVP</sequence>
<dbReference type="KEGG" id="sata:C5746_25035"/>
<proteinExistence type="predicted"/>
<dbReference type="EMBL" id="CP027306">
    <property type="protein sequence ID" value="AXE79639.1"/>
    <property type="molecule type" value="Genomic_DNA"/>
</dbReference>